<protein>
    <submittedName>
        <fullName evidence="5">Ankyrin repeat</fullName>
    </submittedName>
</protein>
<keyword evidence="3" id="KW-0732">Signal</keyword>
<feature type="region of interest" description="Disordered" evidence="2">
    <location>
        <begin position="556"/>
        <end position="595"/>
    </location>
</feature>
<dbReference type="OrthoDB" id="47557at2759"/>
<dbReference type="Gene3D" id="1.25.40.20">
    <property type="entry name" value="Ankyrin repeat-containing domain"/>
    <property type="match status" value="1"/>
</dbReference>
<feature type="compositionally biased region" description="Basic and acidic residues" evidence="2">
    <location>
        <begin position="296"/>
        <end position="317"/>
    </location>
</feature>
<evidence type="ECO:0000256" key="1">
    <source>
        <dbReference type="SAM" id="Coils"/>
    </source>
</evidence>
<dbReference type="SUPFAM" id="SSF53098">
    <property type="entry name" value="Ribonuclease H-like"/>
    <property type="match status" value="1"/>
</dbReference>
<feature type="region of interest" description="Disordered" evidence="2">
    <location>
        <begin position="924"/>
        <end position="963"/>
    </location>
</feature>
<dbReference type="GO" id="GO:0003676">
    <property type="term" value="F:nucleic acid binding"/>
    <property type="evidence" value="ECO:0007669"/>
    <property type="project" value="InterPro"/>
</dbReference>
<evidence type="ECO:0000256" key="2">
    <source>
        <dbReference type="SAM" id="MobiDB-lite"/>
    </source>
</evidence>
<feature type="signal peptide" evidence="3">
    <location>
        <begin position="1"/>
        <end position="22"/>
    </location>
</feature>
<keyword evidence="1" id="KW-0175">Coiled coil</keyword>
<feature type="region of interest" description="Disordered" evidence="2">
    <location>
        <begin position="288"/>
        <end position="317"/>
    </location>
</feature>
<dbReference type="Proteomes" id="UP001153069">
    <property type="component" value="Unassembled WGS sequence"/>
</dbReference>
<feature type="coiled-coil region" evidence="1">
    <location>
        <begin position="634"/>
        <end position="661"/>
    </location>
</feature>
<comment type="caution">
    <text evidence="5">The sequence shown here is derived from an EMBL/GenBank/DDBJ whole genome shotgun (WGS) entry which is preliminary data.</text>
</comment>
<dbReference type="Pfam" id="PF01612">
    <property type="entry name" value="DNA_pol_A_exo1"/>
    <property type="match status" value="1"/>
</dbReference>
<dbReference type="InterPro" id="IPR036770">
    <property type="entry name" value="Ankyrin_rpt-contain_sf"/>
</dbReference>
<organism evidence="5 6">
    <name type="scientific">Seminavis robusta</name>
    <dbReference type="NCBI Taxonomy" id="568900"/>
    <lineage>
        <taxon>Eukaryota</taxon>
        <taxon>Sar</taxon>
        <taxon>Stramenopiles</taxon>
        <taxon>Ochrophyta</taxon>
        <taxon>Bacillariophyta</taxon>
        <taxon>Bacillariophyceae</taxon>
        <taxon>Bacillariophycidae</taxon>
        <taxon>Naviculales</taxon>
        <taxon>Naviculaceae</taxon>
        <taxon>Seminavis</taxon>
    </lineage>
</organism>
<dbReference type="Gene3D" id="3.90.960.10">
    <property type="entry name" value="YbaK/aminoacyl-tRNA synthetase-associated domain"/>
    <property type="match status" value="1"/>
</dbReference>
<accession>A0A9N8EIE7</accession>
<dbReference type="SUPFAM" id="SSF48403">
    <property type="entry name" value="Ankyrin repeat"/>
    <property type="match status" value="1"/>
</dbReference>
<dbReference type="PANTHER" id="PTHR47765">
    <property type="entry name" value="3'-5' EXONUCLEASE DOMAIN-CONTAINING PROTEIN"/>
    <property type="match status" value="1"/>
</dbReference>
<dbReference type="SUPFAM" id="SSF55826">
    <property type="entry name" value="YbaK/ProRS associated domain"/>
    <property type="match status" value="1"/>
</dbReference>
<evidence type="ECO:0000313" key="5">
    <source>
        <dbReference type="EMBL" id="CAB9522202.1"/>
    </source>
</evidence>
<evidence type="ECO:0000256" key="3">
    <source>
        <dbReference type="SAM" id="SignalP"/>
    </source>
</evidence>
<keyword evidence="6" id="KW-1185">Reference proteome</keyword>
<dbReference type="Gene3D" id="3.30.420.10">
    <property type="entry name" value="Ribonuclease H-like superfamily/Ribonuclease H"/>
    <property type="match status" value="1"/>
</dbReference>
<reference evidence="5" key="1">
    <citation type="submission" date="2020-06" db="EMBL/GenBank/DDBJ databases">
        <authorList>
            <consortium name="Plant Systems Biology data submission"/>
        </authorList>
    </citation>
    <scope>NUCLEOTIDE SEQUENCE</scope>
    <source>
        <strain evidence="5">D6</strain>
    </source>
</reference>
<evidence type="ECO:0000313" key="6">
    <source>
        <dbReference type="Proteomes" id="UP001153069"/>
    </source>
</evidence>
<dbReference type="InterPro" id="IPR052408">
    <property type="entry name" value="Exonuclease_MUT-7-like"/>
</dbReference>
<name>A0A9N8EIE7_9STRA</name>
<dbReference type="InterPro" id="IPR036397">
    <property type="entry name" value="RNaseH_sf"/>
</dbReference>
<feature type="chain" id="PRO_5040338498" evidence="3">
    <location>
        <begin position="23"/>
        <end position="1162"/>
    </location>
</feature>
<dbReference type="SMART" id="SM00248">
    <property type="entry name" value="ANK"/>
    <property type="match status" value="3"/>
</dbReference>
<dbReference type="InterPro" id="IPR002562">
    <property type="entry name" value="3'-5'_exonuclease_dom"/>
</dbReference>
<dbReference type="InterPro" id="IPR002110">
    <property type="entry name" value="Ankyrin_rpt"/>
</dbReference>
<dbReference type="PANTHER" id="PTHR47765:SF2">
    <property type="entry name" value="EXONUCLEASE MUT-7 HOMOLOG"/>
    <property type="match status" value="1"/>
</dbReference>
<dbReference type="GO" id="GO:0008408">
    <property type="term" value="F:3'-5' exonuclease activity"/>
    <property type="evidence" value="ECO:0007669"/>
    <property type="project" value="InterPro"/>
</dbReference>
<dbReference type="EMBL" id="CAICTM010001275">
    <property type="protein sequence ID" value="CAB9522202.1"/>
    <property type="molecule type" value="Genomic_DNA"/>
</dbReference>
<proteinExistence type="predicted"/>
<evidence type="ECO:0000259" key="4">
    <source>
        <dbReference type="Pfam" id="PF01612"/>
    </source>
</evidence>
<dbReference type="InterPro" id="IPR012337">
    <property type="entry name" value="RNaseH-like_sf"/>
</dbReference>
<dbReference type="Pfam" id="PF12796">
    <property type="entry name" value="Ank_2"/>
    <property type="match status" value="1"/>
</dbReference>
<feature type="domain" description="3'-5' exonuclease" evidence="4">
    <location>
        <begin position="675"/>
        <end position="852"/>
    </location>
</feature>
<dbReference type="AlphaFoldDB" id="A0A9N8EIE7"/>
<dbReference type="InterPro" id="IPR036754">
    <property type="entry name" value="YbaK/aa-tRNA-synt-asso_dom_sf"/>
</dbReference>
<dbReference type="GO" id="GO:0002161">
    <property type="term" value="F:aminoacyl-tRNA deacylase activity"/>
    <property type="evidence" value="ECO:0007669"/>
    <property type="project" value="InterPro"/>
</dbReference>
<feature type="compositionally biased region" description="Polar residues" evidence="2">
    <location>
        <begin position="569"/>
        <end position="579"/>
    </location>
</feature>
<sequence>MSRLLGNFLLQIIVLPIATTTAFTTTVPLSPMFSRASPFHLASEKAAMEVATEAETVTEATVTIGPTGIRDPSTIPLLQQRLMDAGVPLEEMSLVGDQTEEQQDEQHTATEGKSAEDNIHIVNIKTLVWQVQVTSASGTTTATTPLPQLDDTNDTQPYYYYVVAALPIQETVDVPRLGNLVAKHLRYSHQVEFLSMAPREVAESLTGFTSGCMPPIGHTTTKHLPLFVDSSMIQARDEQPSNQVVMASIGSGIPGKSLLLPLQQLLQVAAKTGGVRVGSFLSSSSPPLLQVPIEKTPQERRQERKQERVSRQPKPKDRLQEYRKLHDRVDRAKLLRTTARKKGRFHDVQTLVDEAVRTGDFPHLFDIQPEEGFSKNALHMCAWRGDLEAVQLLVETAQQQYNVDIVNLISKGPGNYGKTPIFYALTQCREDVVRYLIDRGNASLLIVNNKGQTPCSIAVSHLSKEACDYMFQVERQQLEQGMVFSDYRQSHSDEKLYGDLDPRFPIDNYNYGDDLVESLQQYRDSTSSVINGIPTQFEPRSLRPTVRWWNREDGSLANANSAHPEGPLTFTQPRQSTPPKTAKKKQGDNTQPNRDDIAKAIDINSLELLTIQLVLDRDSSSTPYPDETPSSVLLVNSSETLRQLEADIDAAIENAGDNQNEENKTVDNILLNSTWGLDCEWKPGLEHGKDNPVSLLQLSSRHRSYIVDLQSLCQVSHHLVDGAGWTQVNATPMEMQLDRALSKLFHNHNLPLLGFGIHQDLGKMAMSFPHLPCFAKFTAVIDLQTVATAIYSKGARNTMSSLQKMVATLLAKRLDKSKQCSDWTQRPLSATQISYAALDAAVLPILLETMMEKSVSVEPYNGQFFAVHANLRSNLQYTFLDKSVPDEIARNGEDWVWHVPMGSLRHTLVPGRYMARQCWPLLGDTPEPPRPATMEVDCSSARKGNKENSKLGSNGRRKPKPIQLSSLAGNLDNLPIPGTTLGYTKDSCVSRVVGHMFINTLPDGTTIGYNRRSGVVEMNNAWILFCNFGGNVTKSNYYLSDFSKHGRHLRFNVNPERQNGKSSERTLMNYIARGSNRATSKQLQDNKTILLFARDGTSSKYMYCGSCRCIDYTVQEENVSVDLHLELENYEELVGDKNISSSFIELVKWREQVSCKHQQQVS</sequence>
<gene>
    <name evidence="5" type="ORF">SEMRO_1277_G258690.1</name>
</gene>